<evidence type="ECO:0000313" key="1">
    <source>
        <dbReference type="EMBL" id="TYL81645.1"/>
    </source>
</evidence>
<dbReference type="EMBL" id="VSSR01000038">
    <property type="protein sequence ID" value="TYL81645.1"/>
    <property type="molecule type" value="Genomic_DNA"/>
</dbReference>
<sequence length="314" mass="34304">MMSLFFNNNSAQPACTSNVHRPMGGIAGLREVHDDVGRLTVSAFPFAMVKDVPSPLGAVPACYILADHATAYIGETRNVGRRLSEHSAHPSKAFAREVYVISGYVSAWFDKTAAIYLQYRLTQIAEEAGLVDVMKGTNPQVLELPSHKRASLDQLVEHGERLLFDAGCRVLRSNFASQRRKLETTETDMTIGPDDGPMQIDVTDLPPLGNELELDYCDLWARGYPVRDGFVVTAGSEVRSLVNQSVNPILHTRRAELAAAEALAPITGIQDRLRLRVAVCFPSAAIAAKVVTGAHVNSGKWVNRRYPKPILIAG</sequence>
<dbReference type="RefSeq" id="WP_148753192.1">
    <property type="nucleotide sequence ID" value="NZ_VSSR01000038.1"/>
</dbReference>
<evidence type="ECO:0000313" key="2">
    <source>
        <dbReference type="Proteomes" id="UP000324853"/>
    </source>
</evidence>
<accession>A0A5S4WNM3</accession>
<gene>
    <name evidence="1" type="ORF">FXB38_22690</name>
</gene>
<name>A0A5S4WNM3_9BRAD</name>
<dbReference type="OrthoDB" id="8253340at2"/>
<keyword evidence="2" id="KW-1185">Reference proteome</keyword>
<proteinExistence type="predicted"/>
<dbReference type="Proteomes" id="UP000324853">
    <property type="component" value="Unassembled WGS sequence"/>
</dbReference>
<protein>
    <recommendedName>
        <fullName evidence="3">GIY-YIG nuclease family protein</fullName>
    </recommendedName>
</protein>
<organism evidence="1 2">
    <name type="scientific">Bradyrhizobium cytisi</name>
    <dbReference type="NCBI Taxonomy" id="515489"/>
    <lineage>
        <taxon>Bacteria</taxon>
        <taxon>Pseudomonadati</taxon>
        <taxon>Pseudomonadota</taxon>
        <taxon>Alphaproteobacteria</taxon>
        <taxon>Hyphomicrobiales</taxon>
        <taxon>Nitrobacteraceae</taxon>
        <taxon>Bradyrhizobium</taxon>
    </lineage>
</organism>
<evidence type="ECO:0008006" key="3">
    <source>
        <dbReference type="Google" id="ProtNLM"/>
    </source>
</evidence>
<comment type="caution">
    <text evidence="1">The sequence shown here is derived from an EMBL/GenBank/DDBJ whole genome shotgun (WGS) entry which is preliminary data.</text>
</comment>
<dbReference type="AlphaFoldDB" id="A0A5S4WNM3"/>
<reference evidence="1 2" key="1">
    <citation type="submission" date="2019-08" db="EMBL/GenBank/DDBJ databases">
        <title>Bradyrhizobium hipponensis sp. nov., a rhizobium isolated from a Lupinus angustifolius root nodule in Tunisia.</title>
        <authorList>
            <person name="Off K."/>
            <person name="Rejili M."/>
            <person name="Mars M."/>
            <person name="Brachmann A."/>
            <person name="Marin M."/>
        </authorList>
    </citation>
    <scope>NUCLEOTIDE SEQUENCE [LARGE SCALE GENOMIC DNA]</scope>
    <source>
        <strain evidence="1 2">CTAW11</strain>
    </source>
</reference>